<keyword evidence="4 10" id="KW-0812">Transmembrane</keyword>
<evidence type="ECO:0000256" key="5">
    <source>
        <dbReference type="ARBA" id="ARBA00022725"/>
    </source>
</evidence>
<keyword evidence="9" id="KW-0807">Transducer</keyword>
<accession>A0A0U4VT88</accession>
<dbReference type="GO" id="GO:0007165">
    <property type="term" value="P:signal transduction"/>
    <property type="evidence" value="ECO:0007669"/>
    <property type="project" value="UniProtKB-KW"/>
</dbReference>
<evidence type="ECO:0000256" key="7">
    <source>
        <dbReference type="ARBA" id="ARBA00023136"/>
    </source>
</evidence>
<dbReference type="EMBL" id="FX982906">
    <property type="protein sequence ID" value="BAU20232.1"/>
    <property type="molecule type" value="mRNA"/>
</dbReference>
<comment type="subcellular location">
    <subcellularLocation>
        <location evidence="1">Cell membrane</location>
        <topology evidence="1">Multi-pass membrane protein</topology>
    </subcellularLocation>
</comment>
<feature type="transmembrane region" description="Helical" evidence="10">
    <location>
        <begin position="177"/>
        <end position="210"/>
    </location>
</feature>
<dbReference type="PANTHER" id="PTHR21137:SF35">
    <property type="entry name" value="ODORANT RECEPTOR 19A-RELATED"/>
    <property type="match status" value="1"/>
</dbReference>
<dbReference type="Pfam" id="PF02949">
    <property type="entry name" value="7tm_6"/>
    <property type="match status" value="1"/>
</dbReference>
<evidence type="ECO:0000256" key="1">
    <source>
        <dbReference type="ARBA" id="ARBA00004651"/>
    </source>
</evidence>
<evidence type="ECO:0000256" key="10">
    <source>
        <dbReference type="SAM" id="Phobius"/>
    </source>
</evidence>
<feature type="transmembrane region" description="Helical" evidence="10">
    <location>
        <begin position="352"/>
        <end position="372"/>
    </location>
</feature>
<reference evidence="11" key="1">
    <citation type="journal article" date="2016" name="PLoS ONE">
        <title>Caste-Specific and Sex-Specific Expression of Chemoreceptor Genes in a Termite.</title>
        <authorList>
            <person name="Mitaka Y."/>
            <person name="Kobayashi K."/>
            <person name="Mikheyev A."/>
            <person name="Tin M.M.Y."/>
            <person name="Watanabe Y."/>
            <person name="Matsuura K."/>
        </authorList>
    </citation>
    <scope>NUCLEOTIDE SEQUENCE</scope>
</reference>
<dbReference type="GO" id="GO:0004984">
    <property type="term" value="F:olfactory receptor activity"/>
    <property type="evidence" value="ECO:0007669"/>
    <property type="project" value="InterPro"/>
</dbReference>
<feature type="non-terminal residue" evidence="11">
    <location>
        <position position="1"/>
    </location>
</feature>
<keyword evidence="2" id="KW-1003">Cell membrane</keyword>
<sequence length="469" mass="53513">NTSGIIPSENINSSSWKFVLFLIFQIISFLLAISLITLQFLALYYYWGNINLMIDSIGFLAGFGSLYIIAVYIVIFWKDICKVFDTFETNSIFCNELVRSNQRHMKILNDSLNLAQILNKAIPTIVFVSAIMYILPTFIQHLMTSDEEILQEAGTTDGFTKHFIFVMWLPPVLKQKFIIRVTYALQCICLLIEISFAAAIIPFHIVLLLYTGTQFKIISSIIREMDEVMFRIENSGDLLYEVPEQLFTTDRKTLSDLFQSPMPTKLPKSNMDEDEGIVLSTERQLTSKTLQNVLQEGDLNRPPERFNDQSSAEIIPTEEHDPASLYLLECIKLHQACIKLSAEVSSILSPSLCIGALSITAFTLTNIFQLSLVINAKYAISTIIYPSIMFVYSWFGELVISESMGVGDTLYESLWYNRSKRYRGLLPMVLLRAQNPVCMKAGPLWKISVEFSMQLLNTMYTFFTVLRQV</sequence>
<dbReference type="AlphaFoldDB" id="A0A0U4VT88"/>
<feature type="transmembrane region" description="Helical" evidence="10">
    <location>
        <begin position="57"/>
        <end position="77"/>
    </location>
</feature>
<feature type="transmembrane region" description="Helical" evidence="10">
    <location>
        <begin position="378"/>
        <end position="395"/>
    </location>
</feature>
<protein>
    <submittedName>
        <fullName evidence="11">Putative odorant receptor</fullName>
    </submittedName>
</protein>
<keyword evidence="6 10" id="KW-1133">Transmembrane helix</keyword>
<dbReference type="GO" id="GO:0005549">
    <property type="term" value="F:odorant binding"/>
    <property type="evidence" value="ECO:0007669"/>
    <property type="project" value="InterPro"/>
</dbReference>
<feature type="transmembrane region" description="Helical" evidence="10">
    <location>
        <begin position="121"/>
        <end position="139"/>
    </location>
</feature>
<feature type="transmembrane region" description="Helical" evidence="10">
    <location>
        <begin position="18"/>
        <end position="45"/>
    </location>
</feature>
<dbReference type="InterPro" id="IPR004117">
    <property type="entry name" value="7tm6_olfct_rcpt"/>
</dbReference>
<evidence type="ECO:0000256" key="2">
    <source>
        <dbReference type="ARBA" id="ARBA00022475"/>
    </source>
</evidence>
<keyword evidence="7 10" id="KW-0472">Membrane</keyword>
<gene>
    <name evidence="11" type="primary">RsOr5</name>
</gene>
<keyword evidence="8 11" id="KW-0675">Receptor</keyword>
<dbReference type="PANTHER" id="PTHR21137">
    <property type="entry name" value="ODORANT RECEPTOR"/>
    <property type="match status" value="1"/>
</dbReference>
<feature type="non-terminal residue" evidence="11">
    <location>
        <position position="469"/>
    </location>
</feature>
<evidence type="ECO:0000256" key="3">
    <source>
        <dbReference type="ARBA" id="ARBA00022606"/>
    </source>
</evidence>
<evidence type="ECO:0000256" key="9">
    <source>
        <dbReference type="ARBA" id="ARBA00023224"/>
    </source>
</evidence>
<keyword evidence="5" id="KW-0552">Olfaction</keyword>
<organism evidence="11">
    <name type="scientific">Reticulitermes speratus</name>
    <dbReference type="NCBI Taxonomy" id="60591"/>
    <lineage>
        <taxon>Eukaryota</taxon>
        <taxon>Metazoa</taxon>
        <taxon>Ecdysozoa</taxon>
        <taxon>Arthropoda</taxon>
        <taxon>Hexapoda</taxon>
        <taxon>Insecta</taxon>
        <taxon>Pterygota</taxon>
        <taxon>Neoptera</taxon>
        <taxon>Polyneoptera</taxon>
        <taxon>Dictyoptera</taxon>
        <taxon>Blattodea</taxon>
        <taxon>Blattoidea</taxon>
        <taxon>Termitoidae</taxon>
        <taxon>Rhinotermitidae</taxon>
        <taxon>Reticulitermes</taxon>
        <taxon>Frontotermes</taxon>
    </lineage>
</organism>
<evidence type="ECO:0000256" key="4">
    <source>
        <dbReference type="ARBA" id="ARBA00022692"/>
    </source>
</evidence>
<evidence type="ECO:0000256" key="6">
    <source>
        <dbReference type="ARBA" id="ARBA00022989"/>
    </source>
</evidence>
<keyword evidence="3" id="KW-0716">Sensory transduction</keyword>
<evidence type="ECO:0000256" key="8">
    <source>
        <dbReference type="ARBA" id="ARBA00023170"/>
    </source>
</evidence>
<dbReference type="GO" id="GO:0005886">
    <property type="term" value="C:plasma membrane"/>
    <property type="evidence" value="ECO:0007669"/>
    <property type="project" value="UniProtKB-SubCell"/>
</dbReference>
<name>A0A0U4VT88_9NEOP</name>
<proteinExistence type="evidence at transcript level"/>
<evidence type="ECO:0000313" key="11">
    <source>
        <dbReference type="EMBL" id="BAU20232.1"/>
    </source>
</evidence>